<protein>
    <submittedName>
        <fullName evidence="2">Uncharacterized protein</fullName>
    </submittedName>
</protein>
<reference evidence="2 3" key="1">
    <citation type="submission" date="2021-06" db="EMBL/GenBank/DDBJ databases">
        <title>A haploid diamondback moth (Plutella xylostella L.) genome assembly resolves 31 chromosomes and identifies a diamide resistance mutation.</title>
        <authorList>
            <person name="Ward C.M."/>
            <person name="Perry K.D."/>
            <person name="Baker G."/>
            <person name="Powis K."/>
            <person name="Heckel D.G."/>
            <person name="Baxter S.W."/>
        </authorList>
    </citation>
    <scope>NUCLEOTIDE SEQUENCE [LARGE SCALE GENOMIC DNA]</scope>
    <source>
        <strain evidence="2 3">LV</strain>
        <tissue evidence="2">Single pupa</tissue>
    </source>
</reference>
<dbReference type="Proteomes" id="UP000823941">
    <property type="component" value="Chromosome 5"/>
</dbReference>
<dbReference type="EMBL" id="JAHIBW010000005">
    <property type="protein sequence ID" value="KAG7310345.1"/>
    <property type="molecule type" value="Genomic_DNA"/>
</dbReference>
<proteinExistence type="predicted"/>
<evidence type="ECO:0000313" key="2">
    <source>
        <dbReference type="EMBL" id="KAG7310345.1"/>
    </source>
</evidence>
<sequence>MQSNLRTRHSDFDTCGPKERPLNLARKSDSTFPTYDTLDAALFLKTKEDVKVDKSALGDETSDSEKLSGKCEKYYKKYELDEFPVKDVSVNSSKAAVSCLGHGDAKTLLNAQSDLDGAEKSIHKNVSQQLQTEDGSLCSLESNIKFFKTTVQEILDNFFTSVQDFEVYKKRFHEILEKSHEDSVMEMEEFIKDMIHHVMTSEPSVSGKKSLEHTATDALSNNDNYNLDSSNVGSNVSPCEDRDKATLQLLFDDNSSSRSNRYRNLFSEVHLQYALECRDKKVVSLDNFNRINPKKLQLDRCMLDDKQTKMSEKDIPVKVSSAKRDMHKAEEEMATEDLSACTKSFMSRLCAYFCKKLRRC</sequence>
<gene>
    <name evidence="2" type="ORF">JYU34_003118</name>
</gene>
<name>A0ABQ7QZ67_PLUXY</name>
<evidence type="ECO:0000256" key="1">
    <source>
        <dbReference type="SAM" id="MobiDB-lite"/>
    </source>
</evidence>
<feature type="compositionally biased region" description="Basic and acidic residues" evidence="1">
    <location>
        <begin position="8"/>
        <end position="20"/>
    </location>
</feature>
<organism evidence="2 3">
    <name type="scientific">Plutella xylostella</name>
    <name type="common">Diamondback moth</name>
    <name type="synonym">Plutella maculipennis</name>
    <dbReference type="NCBI Taxonomy" id="51655"/>
    <lineage>
        <taxon>Eukaryota</taxon>
        <taxon>Metazoa</taxon>
        <taxon>Ecdysozoa</taxon>
        <taxon>Arthropoda</taxon>
        <taxon>Hexapoda</taxon>
        <taxon>Insecta</taxon>
        <taxon>Pterygota</taxon>
        <taxon>Neoptera</taxon>
        <taxon>Endopterygota</taxon>
        <taxon>Lepidoptera</taxon>
        <taxon>Glossata</taxon>
        <taxon>Ditrysia</taxon>
        <taxon>Yponomeutoidea</taxon>
        <taxon>Plutellidae</taxon>
        <taxon>Plutella</taxon>
    </lineage>
</organism>
<comment type="caution">
    <text evidence="2">The sequence shown here is derived from an EMBL/GenBank/DDBJ whole genome shotgun (WGS) entry which is preliminary data.</text>
</comment>
<evidence type="ECO:0000313" key="3">
    <source>
        <dbReference type="Proteomes" id="UP000823941"/>
    </source>
</evidence>
<feature type="region of interest" description="Disordered" evidence="1">
    <location>
        <begin position="1"/>
        <end position="20"/>
    </location>
</feature>
<accession>A0ABQ7QZ67</accession>
<keyword evidence="3" id="KW-1185">Reference proteome</keyword>